<keyword evidence="6" id="KW-1185">Reference proteome</keyword>
<protein>
    <submittedName>
        <fullName evidence="5">Dihydrodipicolinate reductase</fullName>
    </submittedName>
</protein>
<gene>
    <name evidence="5" type="ORF">GII31_08600</name>
</gene>
<sequence>MTLKVIQWATGSVGREAVDCILDHPDLELVGCWVHSPEKAGKDVGEVLGIAPTGVITTTSVDEICAIDADAVMYSPLVANPKHVSALLRSGKNVVTPVGWFYPDAEQTRRMNEACEAGGVSLHGTGMDPGAITEVFPLIMSAMSKNVTFVRGEEISDIRGYGSPDVVRDLMMFGGTPQEAVGGPMLDLLDNGYRQSVTMITDALGLPRAAVRIERLLETAVATEPIDSPIGTIAPGHVAGQRFYWDAYVGDHKVARVGVTWLMGEENLDPPWDFGPDGERFDIEVRGTPDTVFSVSSWHPDTNDEGLDRNLGIVATAAHCVNAIPVVVAAAPGLRTSRDLPMITGKAHPTLLAAAGRG</sequence>
<dbReference type="Gene3D" id="3.40.50.720">
    <property type="entry name" value="NAD(P)-binding Rossmann-like Domain"/>
    <property type="match status" value="1"/>
</dbReference>
<dbReference type="EMBL" id="CP045809">
    <property type="protein sequence ID" value="QHN34947.1"/>
    <property type="molecule type" value="Genomic_DNA"/>
</dbReference>
<dbReference type="Proteomes" id="UP001059836">
    <property type="component" value="Chromosome"/>
</dbReference>
<dbReference type="InterPro" id="IPR000846">
    <property type="entry name" value="DapB_N"/>
</dbReference>
<dbReference type="Pfam" id="PF19328">
    <property type="entry name" value="DAP_DH_C"/>
    <property type="match status" value="1"/>
</dbReference>
<evidence type="ECO:0000313" key="6">
    <source>
        <dbReference type="Proteomes" id="UP001059836"/>
    </source>
</evidence>
<dbReference type="CDD" id="cd24146">
    <property type="entry name" value="nat-AmDH_N_like"/>
    <property type="match status" value="1"/>
</dbReference>
<proteinExistence type="predicted"/>
<dbReference type="InterPro" id="IPR045760">
    <property type="entry name" value="DAP_DH_C"/>
</dbReference>
<evidence type="ECO:0000313" key="5">
    <source>
        <dbReference type="EMBL" id="QHN34947.1"/>
    </source>
</evidence>
<dbReference type="InterPro" id="IPR036291">
    <property type="entry name" value="NAD(P)-bd_dom_sf"/>
</dbReference>
<keyword evidence="2" id="KW-0560">Oxidoreductase</keyword>
<dbReference type="RefSeq" id="WP_213248612.1">
    <property type="nucleotide sequence ID" value="NZ_CP045806.1"/>
</dbReference>
<dbReference type="SUPFAM" id="SSF51735">
    <property type="entry name" value="NAD(P)-binding Rossmann-fold domains"/>
    <property type="match status" value="1"/>
</dbReference>
<name>A0ABX6IGH4_9ACTN</name>
<evidence type="ECO:0000259" key="4">
    <source>
        <dbReference type="Pfam" id="PF19328"/>
    </source>
</evidence>
<feature type="domain" description="2,4-diaminopentanoate dehydrogenase C-terminal" evidence="4">
    <location>
        <begin position="139"/>
        <end position="344"/>
    </location>
</feature>
<evidence type="ECO:0000259" key="3">
    <source>
        <dbReference type="Pfam" id="PF01113"/>
    </source>
</evidence>
<organism evidence="5 6">
    <name type="scientific">Gordonia pseudamarae</name>
    <dbReference type="NCBI Taxonomy" id="2831662"/>
    <lineage>
        <taxon>Bacteria</taxon>
        <taxon>Bacillati</taxon>
        <taxon>Actinomycetota</taxon>
        <taxon>Actinomycetes</taxon>
        <taxon>Mycobacteriales</taxon>
        <taxon>Gordoniaceae</taxon>
        <taxon>Gordonia</taxon>
    </lineage>
</organism>
<accession>A0ABX6IGH4</accession>
<feature type="domain" description="Dihydrodipicolinate reductase N-terminal" evidence="3">
    <location>
        <begin position="9"/>
        <end position="114"/>
    </location>
</feature>
<keyword evidence="1" id="KW-0521">NADP</keyword>
<dbReference type="Pfam" id="PF01113">
    <property type="entry name" value="DapB_N"/>
    <property type="match status" value="1"/>
</dbReference>
<evidence type="ECO:0000256" key="2">
    <source>
        <dbReference type="ARBA" id="ARBA00023002"/>
    </source>
</evidence>
<reference evidence="5" key="1">
    <citation type="journal article" date="2021" name="Nat. Microbiol.">
        <title>Cocultivation of an ultrasmall environmental parasitic bacterium with lytic ability against bacteria associated with wastewater foams.</title>
        <authorList>
            <person name="Batinovic S."/>
            <person name="Rose J.J.A."/>
            <person name="Ratcliffe J."/>
            <person name="Seviour R.J."/>
            <person name="Petrovski S."/>
        </authorList>
    </citation>
    <scope>NUCLEOTIDE SEQUENCE</scope>
    <source>
        <strain evidence="5">CON9</strain>
    </source>
</reference>
<evidence type="ECO:0000256" key="1">
    <source>
        <dbReference type="ARBA" id="ARBA00022857"/>
    </source>
</evidence>